<feature type="compositionally biased region" description="Polar residues" evidence="7">
    <location>
        <begin position="466"/>
        <end position="478"/>
    </location>
</feature>
<evidence type="ECO:0000313" key="9">
    <source>
        <dbReference type="EMBL" id="CAG8500957.1"/>
    </source>
</evidence>
<keyword evidence="6 8" id="KW-0472">Membrane</keyword>
<keyword evidence="10" id="KW-1185">Reference proteome</keyword>
<dbReference type="GO" id="GO:0006629">
    <property type="term" value="P:lipid metabolic process"/>
    <property type="evidence" value="ECO:0007669"/>
    <property type="project" value="UniProtKB-KW"/>
</dbReference>
<accession>A0A9N8ZMS5</accession>
<proteinExistence type="predicted"/>
<keyword evidence="2 8" id="KW-0812">Transmembrane</keyword>
<feature type="compositionally biased region" description="Low complexity" evidence="7">
    <location>
        <begin position="392"/>
        <end position="417"/>
    </location>
</feature>
<gene>
    <name evidence="9" type="ORF">AGERDE_LOCUS4244</name>
</gene>
<name>A0A9N8ZMS5_9GLOM</name>
<evidence type="ECO:0000256" key="3">
    <source>
        <dbReference type="ARBA" id="ARBA00022824"/>
    </source>
</evidence>
<protein>
    <submittedName>
        <fullName evidence="9">5476_t:CDS:1</fullName>
    </submittedName>
</protein>
<evidence type="ECO:0000256" key="7">
    <source>
        <dbReference type="SAM" id="MobiDB-lite"/>
    </source>
</evidence>
<evidence type="ECO:0000256" key="8">
    <source>
        <dbReference type="SAM" id="Phobius"/>
    </source>
</evidence>
<sequence>MDILVSYEHDIRRNGDILSDIAGYCGNCRHAVTSQKTQRFAVKSIFLFVVFVLLAFLASVSYFGFYMFYVPKISHVRPVYMQYQKDASPTALINFTPGHNFLTADQAYDVTIDLHVPNSERNVKLGNFMVYLELNSAKKNNETVQRSSRSAILHKQSNLLRSISTIWRLPTLLLGWAKEDQMLHVKMLENMIEDPDKPISDAYITIDEPFIETYEVKIRLDAHFKGLRYFMYYHPYVTGTTFTVIFLFWECLFCFVAWKMLVTWWQTQFPGALENRPRIAAKRNDGINGDDESQNGDGVPIEEDWETVRHDDGEIDASEDKENTTEAESESERSHIGVSNVDTQLNTPTSPEASYTTESYTTEDDDQSVVSGHSGIVGSRIPGIDDDDSIGYDDGQGSITPTTRSRRTSTSNLSLSNAVTDDDDDYERQERPIVGTSTSRVPTTGSRPYNRRVTTPGAGVGGGADSDTNVGNNNGPFN</sequence>
<feature type="compositionally biased region" description="Low complexity" evidence="7">
    <location>
        <begin position="347"/>
        <end position="360"/>
    </location>
</feature>
<dbReference type="OrthoDB" id="3990054at2759"/>
<dbReference type="AlphaFoldDB" id="A0A9N8ZMS5"/>
<dbReference type="PANTHER" id="PTHR21212:SF0">
    <property type="entry name" value="SEIPIN"/>
    <property type="match status" value="1"/>
</dbReference>
<evidence type="ECO:0000256" key="4">
    <source>
        <dbReference type="ARBA" id="ARBA00022989"/>
    </source>
</evidence>
<dbReference type="EMBL" id="CAJVPL010000471">
    <property type="protein sequence ID" value="CAG8500957.1"/>
    <property type="molecule type" value="Genomic_DNA"/>
</dbReference>
<dbReference type="Proteomes" id="UP000789831">
    <property type="component" value="Unassembled WGS sequence"/>
</dbReference>
<dbReference type="GO" id="GO:0005789">
    <property type="term" value="C:endoplasmic reticulum membrane"/>
    <property type="evidence" value="ECO:0007669"/>
    <property type="project" value="UniProtKB-SubCell"/>
</dbReference>
<feature type="region of interest" description="Disordered" evidence="7">
    <location>
        <begin position="283"/>
        <end position="478"/>
    </location>
</feature>
<evidence type="ECO:0000256" key="1">
    <source>
        <dbReference type="ARBA" id="ARBA00004477"/>
    </source>
</evidence>
<organism evidence="9 10">
    <name type="scientific">Ambispora gerdemannii</name>
    <dbReference type="NCBI Taxonomy" id="144530"/>
    <lineage>
        <taxon>Eukaryota</taxon>
        <taxon>Fungi</taxon>
        <taxon>Fungi incertae sedis</taxon>
        <taxon>Mucoromycota</taxon>
        <taxon>Glomeromycotina</taxon>
        <taxon>Glomeromycetes</taxon>
        <taxon>Archaeosporales</taxon>
        <taxon>Ambisporaceae</taxon>
        <taxon>Ambispora</taxon>
    </lineage>
</organism>
<evidence type="ECO:0000256" key="6">
    <source>
        <dbReference type="ARBA" id="ARBA00023136"/>
    </source>
</evidence>
<feature type="compositionally biased region" description="Polar residues" evidence="7">
    <location>
        <begin position="435"/>
        <end position="447"/>
    </location>
</feature>
<keyword evidence="3" id="KW-0256">Endoplasmic reticulum</keyword>
<feature type="compositionally biased region" description="Low complexity" evidence="7">
    <location>
        <begin position="368"/>
        <end position="382"/>
    </location>
</feature>
<feature type="compositionally biased region" description="Acidic residues" evidence="7">
    <location>
        <begin position="288"/>
        <end position="305"/>
    </location>
</feature>
<dbReference type="GO" id="GO:0140042">
    <property type="term" value="P:lipid droplet formation"/>
    <property type="evidence" value="ECO:0007669"/>
    <property type="project" value="UniProtKB-ARBA"/>
</dbReference>
<dbReference type="InterPro" id="IPR009617">
    <property type="entry name" value="Seipin"/>
</dbReference>
<dbReference type="Pfam" id="PF06775">
    <property type="entry name" value="Seipin"/>
    <property type="match status" value="1"/>
</dbReference>
<feature type="transmembrane region" description="Helical" evidence="8">
    <location>
        <begin position="45"/>
        <end position="69"/>
    </location>
</feature>
<comment type="caution">
    <text evidence="9">The sequence shown here is derived from an EMBL/GenBank/DDBJ whole genome shotgun (WGS) entry which is preliminary data.</text>
</comment>
<evidence type="ECO:0000313" key="10">
    <source>
        <dbReference type="Proteomes" id="UP000789831"/>
    </source>
</evidence>
<evidence type="ECO:0000256" key="5">
    <source>
        <dbReference type="ARBA" id="ARBA00023098"/>
    </source>
</evidence>
<feature type="transmembrane region" description="Helical" evidence="8">
    <location>
        <begin position="236"/>
        <end position="258"/>
    </location>
</feature>
<feature type="compositionally biased region" description="Basic and acidic residues" evidence="7">
    <location>
        <begin position="306"/>
        <end position="335"/>
    </location>
</feature>
<evidence type="ECO:0000256" key="2">
    <source>
        <dbReference type="ARBA" id="ARBA00022692"/>
    </source>
</evidence>
<dbReference type="CDD" id="cd23995">
    <property type="entry name" value="Seipin_BSCL2_like"/>
    <property type="match status" value="1"/>
</dbReference>
<comment type="subcellular location">
    <subcellularLocation>
        <location evidence="1">Endoplasmic reticulum membrane</location>
        <topology evidence="1">Multi-pass membrane protein</topology>
    </subcellularLocation>
</comment>
<keyword evidence="4 8" id="KW-1133">Transmembrane helix</keyword>
<reference evidence="9" key="1">
    <citation type="submission" date="2021-06" db="EMBL/GenBank/DDBJ databases">
        <authorList>
            <person name="Kallberg Y."/>
            <person name="Tangrot J."/>
            <person name="Rosling A."/>
        </authorList>
    </citation>
    <scope>NUCLEOTIDE SEQUENCE</scope>
    <source>
        <strain evidence="9">MT106</strain>
    </source>
</reference>
<dbReference type="PANTHER" id="PTHR21212">
    <property type="entry name" value="BERNARDINELLI-SEIP CONGENITAL LIPODYSTROPHY 2 HOMOLOG BSCL2 PROTEIN"/>
    <property type="match status" value="1"/>
</dbReference>
<keyword evidence="5" id="KW-0443">Lipid metabolism</keyword>